<sequence>MPTNKLQTVGRDEEGYDDDGGRTGREADEPEEDNVDDDDNNDGPTRGSWDEGSTYIYFIHMYCVGVRSTERGVSEAVWGRGNERDGWGNAKRVCESAVSKVMIGA</sequence>
<name>A0ABR3GG57_9PEZI</name>
<accession>A0ABR3GG57</accession>
<keyword evidence="3" id="KW-1185">Reference proteome</keyword>
<evidence type="ECO:0000313" key="3">
    <source>
        <dbReference type="Proteomes" id="UP001447188"/>
    </source>
</evidence>
<feature type="region of interest" description="Disordered" evidence="1">
    <location>
        <begin position="1"/>
        <end position="51"/>
    </location>
</feature>
<evidence type="ECO:0000313" key="2">
    <source>
        <dbReference type="EMBL" id="KAL0634907.1"/>
    </source>
</evidence>
<evidence type="ECO:0000256" key="1">
    <source>
        <dbReference type="SAM" id="MobiDB-lite"/>
    </source>
</evidence>
<comment type="caution">
    <text evidence="2">The sequence shown here is derived from an EMBL/GenBank/DDBJ whole genome shotgun (WGS) entry which is preliminary data.</text>
</comment>
<organism evidence="2 3">
    <name type="scientific">Discina gigas</name>
    <dbReference type="NCBI Taxonomy" id="1032678"/>
    <lineage>
        <taxon>Eukaryota</taxon>
        <taxon>Fungi</taxon>
        <taxon>Dikarya</taxon>
        <taxon>Ascomycota</taxon>
        <taxon>Pezizomycotina</taxon>
        <taxon>Pezizomycetes</taxon>
        <taxon>Pezizales</taxon>
        <taxon>Discinaceae</taxon>
        <taxon>Discina</taxon>
    </lineage>
</organism>
<dbReference type="Proteomes" id="UP001447188">
    <property type="component" value="Unassembled WGS sequence"/>
</dbReference>
<protein>
    <submittedName>
        <fullName evidence="2">Uncharacterized protein</fullName>
    </submittedName>
</protein>
<feature type="compositionally biased region" description="Acidic residues" evidence="1">
    <location>
        <begin position="28"/>
        <end position="41"/>
    </location>
</feature>
<reference evidence="2 3" key="1">
    <citation type="submission" date="2024-02" db="EMBL/GenBank/DDBJ databases">
        <title>Discinaceae phylogenomics.</title>
        <authorList>
            <person name="Dirks A.C."/>
            <person name="James T.Y."/>
        </authorList>
    </citation>
    <scope>NUCLEOTIDE SEQUENCE [LARGE SCALE GENOMIC DNA]</scope>
    <source>
        <strain evidence="2 3">ACD0624</strain>
    </source>
</reference>
<proteinExistence type="predicted"/>
<dbReference type="EMBL" id="JBBBZM010000082">
    <property type="protein sequence ID" value="KAL0634907.1"/>
    <property type="molecule type" value="Genomic_DNA"/>
</dbReference>
<gene>
    <name evidence="2" type="ORF">Q9L58_006187</name>
</gene>